<protein>
    <submittedName>
        <fullName evidence="1">Uncharacterized protein</fullName>
    </submittedName>
</protein>
<evidence type="ECO:0000313" key="1">
    <source>
        <dbReference type="EMBL" id="KKL67475.1"/>
    </source>
</evidence>
<reference evidence="1" key="1">
    <citation type="journal article" date="2015" name="Nature">
        <title>Complex archaea that bridge the gap between prokaryotes and eukaryotes.</title>
        <authorList>
            <person name="Spang A."/>
            <person name="Saw J.H."/>
            <person name="Jorgensen S.L."/>
            <person name="Zaremba-Niedzwiedzka K."/>
            <person name="Martijn J."/>
            <person name="Lind A.E."/>
            <person name="van Eijk R."/>
            <person name="Schleper C."/>
            <person name="Guy L."/>
            <person name="Ettema T.J."/>
        </authorList>
    </citation>
    <scope>NUCLEOTIDE SEQUENCE</scope>
</reference>
<feature type="non-terminal residue" evidence="1">
    <location>
        <position position="1"/>
    </location>
</feature>
<gene>
    <name evidence="1" type="ORF">LCGC14_2134580</name>
</gene>
<name>A0A0F9GDE0_9ZZZZ</name>
<proteinExistence type="predicted"/>
<organism evidence="1">
    <name type="scientific">marine sediment metagenome</name>
    <dbReference type="NCBI Taxonomy" id="412755"/>
    <lineage>
        <taxon>unclassified sequences</taxon>
        <taxon>metagenomes</taxon>
        <taxon>ecological metagenomes</taxon>
    </lineage>
</organism>
<accession>A0A0F9GDE0</accession>
<sequence>ADQDVSNVSHMVFGNWGGVNEKT</sequence>
<dbReference type="EMBL" id="LAZR01026846">
    <property type="protein sequence ID" value="KKL67475.1"/>
    <property type="molecule type" value="Genomic_DNA"/>
</dbReference>
<dbReference type="AlphaFoldDB" id="A0A0F9GDE0"/>
<comment type="caution">
    <text evidence="1">The sequence shown here is derived from an EMBL/GenBank/DDBJ whole genome shotgun (WGS) entry which is preliminary data.</text>
</comment>